<evidence type="ECO:0000313" key="1">
    <source>
        <dbReference type="EMBL" id="HCL02956.1"/>
    </source>
</evidence>
<organism evidence="1 2">
    <name type="scientific">Lachnoclostridium phytofermentans</name>
    <dbReference type="NCBI Taxonomy" id="66219"/>
    <lineage>
        <taxon>Bacteria</taxon>
        <taxon>Bacillati</taxon>
        <taxon>Bacillota</taxon>
        <taxon>Clostridia</taxon>
        <taxon>Lachnospirales</taxon>
        <taxon>Lachnospiraceae</taxon>
    </lineage>
</organism>
<gene>
    <name evidence="1" type="ORF">DHW61_11200</name>
</gene>
<comment type="caution">
    <text evidence="1">The sequence shown here is derived from an EMBL/GenBank/DDBJ whole genome shotgun (WGS) entry which is preliminary data.</text>
</comment>
<protein>
    <submittedName>
        <fullName evidence="1">Uncharacterized protein</fullName>
    </submittedName>
</protein>
<sequence>MTILNADNKPTESEWIANVVGGIAEFSLTADQVKIGRSPTRSQALSAALRQRLLRSLMVIRTNLHSQ</sequence>
<evidence type="ECO:0000313" key="2">
    <source>
        <dbReference type="Proteomes" id="UP000262969"/>
    </source>
</evidence>
<dbReference type="EMBL" id="DPVV01000374">
    <property type="protein sequence ID" value="HCL02956.1"/>
    <property type="molecule type" value="Genomic_DNA"/>
</dbReference>
<proteinExistence type="predicted"/>
<dbReference type="AlphaFoldDB" id="A0A3D2X7J8"/>
<reference evidence="1 2" key="1">
    <citation type="journal article" date="2018" name="Nat. Biotechnol.">
        <title>A standardized bacterial taxonomy based on genome phylogeny substantially revises the tree of life.</title>
        <authorList>
            <person name="Parks D.H."/>
            <person name="Chuvochina M."/>
            <person name="Waite D.W."/>
            <person name="Rinke C."/>
            <person name="Skarshewski A."/>
            <person name="Chaumeil P.A."/>
            <person name="Hugenholtz P."/>
        </authorList>
    </citation>
    <scope>NUCLEOTIDE SEQUENCE [LARGE SCALE GENOMIC DNA]</scope>
    <source>
        <strain evidence="1">UBA11728</strain>
    </source>
</reference>
<name>A0A3D2X7J8_9FIRM</name>
<dbReference type="Proteomes" id="UP000262969">
    <property type="component" value="Unassembled WGS sequence"/>
</dbReference>
<accession>A0A3D2X7J8</accession>